<proteinExistence type="predicted"/>
<accession>A0ABV5GQY7</accession>
<evidence type="ECO:0000313" key="1">
    <source>
        <dbReference type="EMBL" id="MFB9097396.1"/>
    </source>
</evidence>
<comment type="caution">
    <text evidence="1">The sequence shown here is derived from an EMBL/GenBank/DDBJ whole genome shotgun (WGS) entry which is preliminary data.</text>
</comment>
<reference evidence="1 2" key="1">
    <citation type="submission" date="2024-09" db="EMBL/GenBank/DDBJ databases">
        <authorList>
            <person name="Sun Q."/>
            <person name="Mori K."/>
        </authorList>
    </citation>
    <scope>NUCLEOTIDE SEQUENCE [LARGE SCALE GENOMIC DNA]</scope>
    <source>
        <strain evidence="1 2">CECT 7955</strain>
    </source>
</reference>
<gene>
    <name evidence="1" type="ORF">ACFFVF_12785</name>
</gene>
<name>A0ABV5GQY7_9FLAO</name>
<organism evidence="1 2">
    <name type="scientific">Flavobacterium jumunjinense</name>
    <dbReference type="NCBI Taxonomy" id="998845"/>
    <lineage>
        <taxon>Bacteria</taxon>
        <taxon>Pseudomonadati</taxon>
        <taxon>Bacteroidota</taxon>
        <taxon>Flavobacteriia</taxon>
        <taxon>Flavobacteriales</taxon>
        <taxon>Flavobacteriaceae</taxon>
        <taxon>Flavobacterium</taxon>
    </lineage>
</organism>
<evidence type="ECO:0000313" key="2">
    <source>
        <dbReference type="Proteomes" id="UP001589607"/>
    </source>
</evidence>
<protein>
    <recommendedName>
        <fullName evidence="3">HEAT repeat domain-containing protein</fullName>
    </recommendedName>
</protein>
<evidence type="ECO:0008006" key="3">
    <source>
        <dbReference type="Google" id="ProtNLM"/>
    </source>
</evidence>
<dbReference type="RefSeq" id="WP_236455907.1">
    <property type="nucleotide sequence ID" value="NZ_CBCSGE010000034.1"/>
</dbReference>
<sequence length="131" mass="14913">MNIFDKIFGKQQKKETFPQSNAKKSLPNIEEFPQLNTSDRMGIIMTVGDTGESKYFPFLKYAILNDPDLNVTFAALKRIHLFKDNAEVVPILTEIKNSGNSQKIEPYFSMALSRLGIITIKELEDIINNTK</sequence>
<dbReference type="EMBL" id="JBHMEY010000044">
    <property type="protein sequence ID" value="MFB9097396.1"/>
    <property type="molecule type" value="Genomic_DNA"/>
</dbReference>
<keyword evidence="2" id="KW-1185">Reference proteome</keyword>
<dbReference type="Proteomes" id="UP001589607">
    <property type="component" value="Unassembled WGS sequence"/>
</dbReference>